<proteinExistence type="predicted"/>
<evidence type="ECO:0000313" key="1">
    <source>
        <dbReference type="EMBL" id="WVO24082.1"/>
    </source>
</evidence>
<dbReference type="RefSeq" id="XP_064723321.1">
    <property type="nucleotide sequence ID" value="XM_064867249.1"/>
</dbReference>
<sequence length="127" mass="14907">MGRSDKVIKRNYFQVRMSKETSVKLYLKIKKAICDLCARPIPRKRVFDTLLSNDTEDSQQPEDFPPRIQVISTQWYQELEGSHHLFEKLRKATPEAQDFFIAQNQIRIWQDFSSALKHLIPIGIGED</sequence>
<dbReference type="Proteomes" id="UP001432216">
    <property type="component" value="Chromosome 10"/>
</dbReference>
<reference evidence="1 2" key="1">
    <citation type="submission" date="2024-01" db="EMBL/GenBank/DDBJ databases">
        <title>Comparative genomics of Cryptococcus and Kwoniella reveals pathogenesis evolution and contrasting modes of karyotype evolution via chromosome fusion or intercentromeric recombination.</title>
        <authorList>
            <person name="Coelho M.A."/>
            <person name="David-Palma M."/>
            <person name="Shea T."/>
            <person name="Bowers K."/>
            <person name="McGinley-Smith S."/>
            <person name="Mohammad A.W."/>
            <person name="Gnirke A."/>
            <person name="Yurkov A.M."/>
            <person name="Nowrousian M."/>
            <person name="Sun S."/>
            <person name="Cuomo C.A."/>
            <person name="Heitman J."/>
        </authorList>
    </citation>
    <scope>NUCLEOTIDE SEQUENCE [LARGE SCALE GENOMIC DNA]</scope>
    <source>
        <strain evidence="1 2">7685027</strain>
    </source>
</reference>
<keyword evidence="2" id="KW-1185">Reference proteome</keyword>
<name>A0ABZ2AZW4_9TREE</name>
<organism evidence="1 2">
    <name type="scientific">Cryptococcus decagattii</name>
    <dbReference type="NCBI Taxonomy" id="1859122"/>
    <lineage>
        <taxon>Eukaryota</taxon>
        <taxon>Fungi</taxon>
        <taxon>Dikarya</taxon>
        <taxon>Basidiomycota</taxon>
        <taxon>Agaricomycotina</taxon>
        <taxon>Tremellomycetes</taxon>
        <taxon>Tremellales</taxon>
        <taxon>Cryptococcaceae</taxon>
        <taxon>Cryptococcus</taxon>
        <taxon>Cryptococcus gattii species complex</taxon>
    </lineage>
</organism>
<evidence type="ECO:0000313" key="2">
    <source>
        <dbReference type="Proteomes" id="UP001432216"/>
    </source>
</evidence>
<accession>A0ABZ2AZW4</accession>
<gene>
    <name evidence="1" type="ORF">IAS62_005446</name>
</gene>
<dbReference type="GeneID" id="89992216"/>
<dbReference type="EMBL" id="CP143815">
    <property type="protein sequence ID" value="WVO24082.1"/>
    <property type="molecule type" value="Genomic_DNA"/>
</dbReference>
<protein>
    <submittedName>
        <fullName evidence="1">Uncharacterized protein</fullName>
    </submittedName>
</protein>